<dbReference type="EMBL" id="ASSY01000005">
    <property type="protein sequence ID" value="EOS52429.1"/>
    <property type="molecule type" value="Genomic_DNA"/>
</dbReference>
<gene>
    <name evidence="1" type="ORF">C811_00459</name>
</gene>
<name>R9L0U6_9ACTN</name>
<protein>
    <submittedName>
        <fullName evidence="1">Uncharacterized protein</fullName>
    </submittedName>
</protein>
<dbReference type="STRING" id="1235794.C811_00459"/>
<organism evidence="1 2">
    <name type="scientific">Adlercreutzia caecimuris B7</name>
    <dbReference type="NCBI Taxonomy" id="1235794"/>
    <lineage>
        <taxon>Bacteria</taxon>
        <taxon>Bacillati</taxon>
        <taxon>Actinomycetota</taxon>
        <taxon>Coriobacteriia</taxon>
        <taxon>Eggerthellales</taxon>
        <taxon>Eggerthellaceae</taxon>
        <taxon>Adlercreutzia</taxon>
    </lineage>
</organism>
<proteinExistence type="predicted"/>
<dbReference type="AlphaFoldDB" id="R9L0U6"/>
<sequence length="180" mass="19914">MSDTLTLSSDTYQNLGWRGTLEARIESAQLYKNYDAAKKKIADLFPAEDAVKDGPVLVCEVFLDNSGAVSQEQSGAFKADFMFLGPDRIPVTFFALSEKGNATSRSDDASMEFELPDKGSTTITVGFSVPQTWLDGSVDINNRDYIAFGGTKEQYHMSYAGEVPDNDFIWLTTEVFKETK</sequence>
<keyword evidence="2" id="KW-1185">Reference proteome</keyword>
<dbReference type="HOGENOM" id="CLU_096385_0_0_11"/>
<dbReference type="Proteomes" id="UP000014204">
    <property type="component" value="Unassembled WGS sequence"/>
</dbReference>
<reference evidence="1 2" key="1">
    <citation type="submission" date="2013-04" db="EMBL/GenBank/DDBJ databases">
        <title>The Genome Sequence of Enterorhabdus caecimuris B7.</title>
        <authorList>
            <consortium name="The Broad Institute Genomics Platform"/>
            <consortium name="The Broad Institute Genome Sequencing Center for Infectious Disease"/>
            <person name="Earl A."/>
            <person name="Xavier R."/>
            <person name="Elson C."/>
            <person name="Duck W."/>
            <person name="Walker B."/>
            <person name="Young S."/>
            <person name="Zeng Q."/>
            <person name="Gargeya S."/>
            <person name="Fitzgerald M."/>
            <person name="Haas B."/>
            <person name="Abouelleil A."/>
            <person name="Allen A.W."/>
            <person name="Alvarado L."/>
            <person name="Arachchi H.M."/>
            <person name="Berlin A.M."/>
            <person name="Chapman S.B."/>
            <person name="Gainer-Dewar J."/>
            <person name="Goldberg J."/>
            <person name="Griggs A."/>
            <person name="Gujja S."/>
            <person name="Hansen M."/>
            <person name="Howarth C."/>
            <person name="Imamovic A."/>
            <person name="Ireland A."/>
            <person name="Larimer J."/>
            <person name="McCowan C."/>
            <person name="Murphy C."/>
            <person name="Pearson M."/>
            <person name="Poon T.W."/>
            <person name="Priest M."/>
            <person name="Roberts A."/>
            <person name="Saif S."/>
            <person name="Shea T."/>
            <person name="Sisk P."/>
            <person name="Sykes S."/>
            <person name="Wortman J."/>
            <person name="Nusbaum C."/>
            <person name="Birren B."/>
        </authorList>
    </citation>
    <scope>NUCLEOTIDE SEQUENCE [LARGE SCALE GENOMIC DNA]</scope>
    <source>
        <strain evidence="1 2">B7</strain>
    </source>
</reference>
<accession>R9L0U6</accession>
<evidence type="ECO:0000313" key="2">
    <source>
        <dbReference type="Proteomes" id="UP000014204"/>
    </source>
</evidence>
<comment type="caution">
    <text evidence="1">The sequence shown here is derived from an EMBL/GenBank/DDBJ whole genome shotgun (WGS) entry which is preliminary data.</text>
</comment>
<evidence type="ECO:0000313" key="1">
    <source>
        <dbReference type="EMBL" id="EOS52429.1"/>
    </source>
</evidence>